<dbReference type="Proteomes" id="UP000003773">
    <property type="component" value="Unassembled WGS sequence"/>
</dbReference>
<evidence type="ECO:0000313" key="1">
    <source>
        <dbReference type="EMBL" id="EDN82070.1"/>
    </source>
</evidence>
<sequence length="47" mass="5349">MFLRNIAIKGELQRIAKVAETVGNKGKSRHFWRLSIRGDAGNRTPVR</sequence>
<reference evidence="1 2" key="1">
    <citation type="submission" date="2007-04" db="EMBL/GenBank/DDBJ databases">
        <authorList>
            <person name="Fulton L."/>
            <person name="Clifton S."/>
            <person name="Fulton B."/>
            <person name="Xu J."/>
            <person name="Minx P."/>
            <person name="Pepin K.H."/>
            <person name="Johnson M."/>
            <person name="Thiruvilangam P."/>
            <person name="Bhonagiri V."/>
            <person name="Nash W.E."/>
            <person name="Mardis E.R."/>
            <person name="Wilson R.K."/>
        </authorList>
    </citation>
    <scope>NUCLEOTIDE SEQUENCE [LARGE SCALE GENOMIC DNA]</scope>
    <source>
        <strain evidence="1 2">L2-32</strain>
    </source>
</reference>
<organism evidence="1 2">
    <name type="scientific">Bifidobacterium adolescentis L2-32</name>
    <dbReference type="NCBI Taxonomy" id="411481"/>
    <lineage>
        <taxon>Bacteria</taxon>
        <taxon>Bacillati</taxon>
        <taxon>Actinomycetota</taxon>
        <taxon>Actinomycetes</taxon>
        <taxon>Bifidobacteriales</taxon>
        <taxon>Bifidobacteriaceae</taxon>
        <taxon>Bifidobacterium</taxon>
    </lineage>
</organism>
<gene>
    <name evidence="1" type="ORF">BIFADO_02197</name>
</gene>
<name>A7A8K5_BIFAD</name>
<dbReference type="AlphaFoldDB" id="A7A8K5"/>
<dbReference type="HOGENOM" id="CLU_3165097_0_0_11"/>
<protein>
    <submittedName>
        <fullName evidence="1">Uncharacterized protein</fullName>
    </submittedName>
</protein>
<comment type="caution">
    <text evidence="1">The sequence shown here is derived from an EMBL/GenBank/DDBJ whole genome shotgun (WGS) entry which is preliminary data.</text>
</comment>
<proteinExistence type="predicted"/>
<dbReference type="EMBL" id="AAXD02000074">
    <property type="protein sequence ID" value="EDN82070.1"/>
    <property type="molecule type" value="Genomic_DNA"/>
</dbReference>
<reference evidence="1 2" key="2">
    <citation type="submission" date="2007-05" db="EMBL/GenBank/DDBJ databases">
        <title>Draft genome sequence of Bifidobacterium adolescentis (L2-32).</title>
        <authorList>
            <person name="Sudarsanam P."/>
            <person name="Ley R."/>
            <person name="Guruge J."/>
            <person name="Turnbaugh P.J."/>
            <person name="Mahowald M."/>
            <person name="Liep D."/>
            <person name="Gordon J."/>
        </authorList>
    </citation>
    <scope>NUCLEOTIDE SEQUENCE [LARGE SCALE GENOMIC DNA]</scope>
    <source>
        <strain evidence="1 2">L2-32</strain>
    </source>
</reference>
<evidence type="ECO:0000313" key="2">
    <source>
        <dbReference type="Proteomes" id="UP000003773"/>
    </source>
</evidence>
<accession>A7A8K5</accession>